<dbReference type="EMBL" id="ML121528">
    <property type="protein sequence ID" value="RPB28796.1"/>
    <property type="molecule type" value="Genomic_DNA"/>
</dbReference>
<proteinExistence type="predicted"/>
<evidence type="ECO:0000313" key="2">
    <source>
        <dbReference type="Proteomes" id="UP000267821"/>
    </source>
</evidence>
<reference evidence="1 2" key="1">
    <citation type="journal article" date="2018" name="Nat. Ecol. Evol.">
        <title>Pezizomycetes genomes reveal the molecular basis of ectomycorrhizal truffle lifestyle.</title>
        <authorList>
            <person name="Murat C."/>
            <person name="Payen T."/>
            <person name="Noel B."/>
            <person name="Kuo A."/>
            <person name="Morin E."/>
            <person name="Chen J."/>
            <person name="Kohler A."/>
            <person name="Krizsan K."/>
            <person name="Balestrini R."/>
            <person name="Da Silva C."/>
            <person name="Montanini B."/>
            <person name="Hainaut M."/>
            <person name="Levati E."/>
            <person name="Barry K.W."/>
            <person name="Belfiori B."/>
            <person name="Cichocki N."/>
            <person name="Clum A."/>
            <person name="Dockter R.B."/>
            <person name="Fauchery L."/>
            <person name="Guy J."/>
            <person name="Iotti M."/>
            <person name="Le Tacon F."/>
            <person name="Lindquist E.A."/>
            <person name="Lipzen A."/>
            <person name="Malagnac F."/>
            <person name="Mello A."/>
            <person name="Molinier V."/>
            <person name="Miyauchi S."/>
            <person name="Poulain J."/>
            <person name="Riccioni C."/>
            <person name="Rubini A."/>
            <person name="Sitrit Y."/>
            <person name="Splivallo R."/>
            <person name="Traeger S."/>
            <person name="Wang M."/>
            <person name="Zifcakova L."/>
            <person name="Wipf D."/>
            <person name="Zambonelli A."/>
            <person name="Paolocci F."/>
            <person name="Nowrousian M."/>
            <person name="Ottonello S."/>
            <person name="Baldrian P."/>
            <person name="Spatafora J.W."/>
            <person name="Henrissat B."/>
            <person name="Nagy L.G."/>
            <person name="Aury J.M."/>
            <person name="Wincker P."/>
            <person name="Grigoriev I.V."/>
            <person name="Bonfante P."/>
            <person name="Martin F.M."/>
        </authorList>
    </citation>
    <scope>NUCLEOTIDE SEQUENCE [LARGE SCALE GENOMIC DNA]</scope>
    <source>
        <strain evidence="1 2">ATCC MYA-4762</strain>
    </source>
</reference>
<keyword evidence="2" id="KW-1185">Reference proteome</keyword>
<dbReference type="AlphaFoldDB" id="A0A3N4M0V0"/>
<protein>
    <submittedName>
        <fullName evidence="1">Uncharacterized protein</fullName>
    </submittedName>
</protein>
<accession>A0A3N4M0V0</accession>
<name>A0A3N4M0V0_9PEZI</name>
<evidence type="ECO:0000313" key="1">
    <source>
        <dbReference type="EMBL" id="RPB28796.1"/>
    </source>
</evidence>
<sequence length="110" mass="12591">MGVWVVVHGVARHGLLSLPFFVPQLNRRFQPTRKIHTILFLPKFCLSLPRTHSSSRSGLLLAFIHFTSRSLPIASRYQPCLSSWGLLVHCIICQRLPSPREFEALNLFLL</sequence>
<organism evidence="1 2">
    <name type="scientific">Terfezia boudieri ATCC MYA-4762</name>
    <dbReference type="NCBI Taxonomy" id="1051890"/>
    <lineage>
        <taxon>Eukaryota</taxon>
        <taxon>Fungi</taxon>
        <taxon>Dikarya</taxon>
        <taxon>Ascomycota</taxon>
        <taxon>Pezizomycotina</taxon>
        <taxon>Pezizomycetes</taxon>
        <taxon>Pezizales</taxon>
        <taxon>Pezizaceae</taxon>
        <taxon>Terfezia</taxon>
    </lineage>
</organism>
<gene>
    <name evidence="1" type="ORF">L211DRAFT_237569</name>
</gene>
<dbReference type="Proteomes" id="UP000267821">
    <property type="component" value="Unassembled WGS sequence"/>
</dbReference>
<dbReference type="InParanoid" id="A0A3N4M0V0"/>